<feature type="domain" description="Homeobox" evidence="13">
    <location>
        <begin position="769"/>
        <end position="830"/>
    </location>
</feature>
<feature type="compositionally biased region" description="Basic and acidic residues" evidence="11">
    <location>
        <begin position="877"/>
        <end position="895"/>
    </location>
</feature>
<keyword evidence="7 10" id="KW-0371">Homeobox</keyword>
<sequence length="937" mass="102910">MNKRGIMSCAACRPSPRAHYRRFNLGAPTVRSLSLSLHPLHTQTNTQASTQSVFPLSALYIVFSLALCQAALLSYSSRARRRTIELRVTDIPLLLPETSPSPALDSILIINGQSFLPNQARYRHHVNSPYALLGVPPGGWRGMERGGTESPCLRDSPEQRGDSPDTCAPPPGKMSRLEVNGSPTGPRTRLNGTPLRPLGGLMIPVYCVVEQADGVVSGGVVSDGDGRGDRHAEFVLVRKDILFTQLVETALVALGYSHNSAVQARGIIKVGRWNPMPIHFLTDAPEATVADMLLDVYHMVTLRILLQSFSRLEDLPSEQWNHATVRNALKELLKEMNQSSLAKECPLSQSMISAIVNSSYYANVSTSKCQEFGRWYKKYKRIQGEYLEKMWSGRDKPDIKVERDSMSDVCGLGQRPPPHLTPPTQLVGLPLKVGLGDPQNPSQQQAFPHPSQQHSPHGQHHPSPPPRGQAPPPGPPASLQPLLGPGGLLSPQLSPQMVRQQLAMAHLINQQLAVSRLLAHQHGPQALHQQQHQQFLNHPPIPRSCKAPGGLTDPGMNPSAVEVCPDIYHQVREELKRASVSQAVFARVAFNRTQPKPPLTQVSAELPLKMESLVNINITSGIYDEIQQEMKRAKVSQALFAKVAANKSQGWLCELLRWKENPNPDNRTLWENLCTIRRFLTLSQAERDMVYEEESKHHYSERLHTILHMSPEPQALHRQPLPPRKAPSPSPMRDPSPLPTPTPGPRGHNSDGTRGKDNGSVSGSSSGGSKKLRSRTRISLEALAILQSFIGDVGLYPDQEAIHTLSAQLDLPKHTLVKFFQNQRYHVKHHNSTTQMSNAGEGEAGEERDSDGVEGTEYRNGELISESEGSDIAESSEDGRGGSEETDRTEGRGGGERGVGVEGEEEKDNGKASGPRPTSLPPYPSPKSPNDSGELHR</sequence>
<dbReference type="SMART" id="SM00389">
    <property type="entry name" value="HOX"/>
    <property type="match status" value="1"/>
</dbReference>
<dbReference type="GeneID" id="106574802"/>
<dbReference type="InterPro" id="IPR032392">
    <property type="entry name" value="ULD"/>
</dbReference>
<evidence type="ECO:0000256" key="7">
    <source>
        <dbReference type="ARBA" id="ARBA00023155"/>
    </source>
</evidence>
<protein>
    <submittedName>
        <fullName evidence="18">DNA-binding protein SATB2 isoform X2</fullName>
    </submittedName>
</protein>
<dbReference type="PROSITE" id="PS51042">
    <property type="entry name" value="CUT"/>
    <property type="match status" value="1"/>
</dbReference>
<dbReference type="Gene3D" id="1.10.10.60">
    <property type="entry name" value="Homeodomain-like"/>
    <property type="match status" value="1"/>
</dbReference>
<dbReference type="SUPFAM" id="SSF47413">
    <property type="entry name" value="lambda repressor-like DNA-binding domains"/>
    <property type="match status" value="2"/>
</dbReference>
<dbReference type="Pfam" id="PF16534">
    <property type="entry name" value="ULD"/>
    <property type="match status" value="1"/>
</dbReference>
<reference evidence="18" key="1">
    <citation type="submission" date="2025-08" db="UniProtKB">
        <authorList>
            <consortium name="RefSeq"/>
        </authorList>
    </citation>
    <scope>IDENTIFICATION</scope>
</reference>
<feature type="compositionally biased region" description="Low complexity" evidence="11">
    <location>
        <begin position="441"/>
        <end position="456"/>
    </location>
</feature>
<evidence type="ECO:0000259" key="14">
    <source>
        <dbReference type="PROSITE" id="PS51042"/>
    </source>
</evidence>
<dbReference type="Gene3D" id="1.10.260.40">
    <property type="entry name" value="lambda repressor-like DNA-binding domains"/>
    <property type="match status" value="2"/>
</dbReference>
<feature type="region of interest" description="Disordered" evidence="11">
    <location>
        <begin position="714"/>
        <end position="774"/>
    </location>
</feature>
<evidence type="ECO:0000256" key="2">
    <source>
        <dbReference type="ARBA" id="ARBA00008190"/>
    </source>
</evidence>
<evidence type="ECO:0000313" key="18">
    <source>
        <dbReference type="RefSeq" id="XP_045554093.1"/>
    </source>
</evidence>
<evidence type="ECO:0000256" key="9">
    <source>
        <dbReference type="ARBA" id="ARBA00023242"/>
    </source>
</evidence>
<dbReference type="Proteomes" id="UP001652741">
    <property type="component" value="Chromosome ssa16"/>
</dbReference>
<feature type="compositionally biased region" description="Pro residues" evidence="11">
    <location>
        <begin position="720"/>
        <end position="744"/>
    </location>
</feature>
<evidence type="ECO:0000259" key="16">
    <source>
        <dbReference type="PROSITE" id="PS51983"/>
    </source>
</evidence>
<evidence type="ECO:0000256" key="12">
    <source>
        <dbReference type="SAM" id="Phobius"/>
    </source>
</evidence>
<dbReference type="InterPro" id="IPR038216">
    <property type="entry name" value="SATB_CUTL_sf"/>
</dbReference>
<dbReference type="SUPFAM" id="SSF46689">
    <property type="entry name" value="Homeodomain-like"/>
    <property type="match status" value="1"/>
</dbReference>
<dbReference type="PANTHER" id="PTHR15116:SF15">
    <property type="entry name" value="DNA-BINDING PROTEIN SATB2"/>
    <property type="match status" value="1"/>
</dbReference>
<keyword evidence="12" id="KW-0812">Transmembrane</keyword>
<evidence type="ECO:0000256" key="10">
    <source>
        <dbReference type="PROSITE-ProRule" id="PRU00108"/>
    </source>
</evidence>
<accession>A0ABM3D5K9</accession>
<evidence type="ECO:0000256" key="3">
    <source>
        <dbReference type="ARBA" id="ARBA00022737"/>
    </source>
</evidence>
<dbReference type="PANTHER" id="PTHR15116">
    <property type="entry name" value="DNA-BINDING PROTEIN SATB FAMILY MEMBER"/>
    <property type="match status" value="1"/>
</dbReference>
<keyword evidence="12" id="KW-0472">Membrane</keyword>
<dbReference type="InterPro" id="IPR003350">
    <property type="entry name" value="CUT_dom"/>
</dbReference>
<keyword evidence="6 10" id="KW-0238">DNA-binding</keyword>
<dbReference type="InterPro" id="IPR039673">
    <property type="entry name" value="SATB1/SATB2"/>
</dbReference>
<feature type="region of interest" description="Disordered" evidence="11">
    <location>
        <begin position="531"/>
        <end position="552"/>
    </location>
</feature>
<dbReference type="InterPro" id="IPR038224">
    <property type="entry name" value="SATB_ULD_sf"/>
</dbReference>
<feature type="domain" description="CUTL" evidence="16">
    <location>
        <begin position="311"/>
        <end position="384"/>
    </location>
</feature>
<dbReference type="RefSeq" id="XP_045554093.1">
    <property type="nucleotide sequence ID" value="XM_045698137.1"/>
</dbReference>
<feature type="compositionally biased region" description="Low complexity" evidence="11">
    <location>
        <begin position="479"/>
        <end position="492"/>
    </location>
</feature>
<keyword evidence="5" id="KW-0805">Transcription regulation</keyword>
<dbReference type="CDD" id="cd11585">
    <property type="entry name" value="SATB1_N"/>
    <property type="match status" value="1"/>
</dbReference>
<feature type="region of interest" description="Disordered" evidence="11">
    <location>
        <begin position="141"/>
        <end position="193"/>
    </location>
</feature>
<dbReference type="CDD" id="cd00086">
    <property type="entry name" value="homeodomain"/>
    <property type="match status" value="1"/>
</dbReference>
<evidence type="ECO:0000256" key="11">
    <source>
        <dbReference type="SAM" id="MobiDB-lite"/>
    </source>
</evidence>
<feature type="compositionally biased region" description="Low complexity" evidence="11">
    <location>
        <begin position="928"/>
        <end position="937"/>
    </location>
</feature>
<keyword evidence="9 10" id="KW-0539">Nucleus</keyword>
<dbReference type="Gene3D" id="3.10.20.710">
    <property type="entry name" value="SATB, ubiquitin-like oligomerisation domain"/>
    <property type="match status" value="1"/>
</dbReference>
<comment type="subcellular location">
    <subcellularLocation>
        <location evidence="1 10">Nucleus</location>
    </subcellularLocation>
</comment>
<keyword evidence="3" id="KW-0677">Repeat</keyword>
<comment type="similarity">
    <text evidence="2">Belongs to the CUT homeobox family.</text>
</comment>
<dbReference type="InterPro" id="IPR010982">
    <property type="entry name" value="Lambda_DNA-bd_dom_sf"/>
</dbReference>
<feature type="transmembrane region" description="Helical" evidence="12">
    <location>
        <begin position="53"/>
        <end position="75"/>
    </location>
</feature>
<dbReference type="InterPro" id="IPR032355">
    <property type="entry name" value="CUTL"/>
</dbReference>
<evidence type="ECO:0000259" key="13">
    <source>
        <dbReference type="PROSITE" id="PS50071"/>
    </source>
</evidence>
<feature type="compositionally biased region" description="Basic and acidic residues" evidence="11">
    <location>
        <begin position="845"/>
        <end position="860"/>
    </location>
</feature>
<feature type="compositionally biased region" description="Pro residues" evidence="11">
    <location>
        <begin position="918"/>
        <end position="927"/>
    </location>
</feature>
<evidence type="ECO:0000256" key="6">
    <source>
        <dbReference type="ARBA" id="ARBA00023125"/>
    </source>
</evidence>
<feature type="compositionally biased region" description="Pro residues" evidence="11">
    <location>
        <begin position="462"/>
        <end position="478"/>
    </location>
</feature>
<dbReference type="Pfam" id="PF16557">
    <property type="entry name" value="CUTL"/>
    <property type="match status" value="1"/>
</dbReference>
<gene>
    <name evidence="18" type="primary">LOC106574802</name>
</gene>
<keyword evidence="17" id="KW-1185">Reference proteome</keyword>
<dbReference type="Pfam" id="PF02376">
    <property type="entry name" value="CUT"/>
    <property type="match status" value="1"/>
</dbReference>
<feature type="domain" description="CMP" evidence="15">
    <location>
        <begin position="200"/>
        <end position="308"/>
    </location>
</feature>
<evidence type="ECO:0000313" key="17">
    <source>
        <dbReference type="Proteomes" id="UP001652741"/>
    </source>
</evidence>
<proteinExistence type="inferred from homology"/>
<dbReference type="SMART" id="SM01109">
    <property type="entry name" value="CUT"/>
    <property type="match status" value="2"/>
</dbReference>
<evidence type="ECO:0000256" key="1">
    <source>
        <dbReference type="ARBA" id="ARBA00004123"/>
    </source>
</evidence>
<evidence type="ECO:0000256" key="4">
    <source>
        <dbReference type="ARBA" id="ARBA00022843"/>
    </source>
</evidence>
<evidence type="ECO:0000256" key="5">
    <source>
        <dbReference type="ARBA" id="ARBA00023015"/>
    </source>
</evidence>
<name>A0ABM3D5K9_SALSA</name>
<dbReference type="PROSITE" id="PS51982">
    <property type="entry name" value="CMP"/>
    <property type="match status" value="1"/>
</dbReference>
<dbReference type="Gene3D" id="1.10.260.70">
    <property type="entry name" value="SATB, CULT domain"/>
    <property type="match status" value="1"/>
</dbReference>
<keyword evidence="4" id="KW-0832">Ubl conjugation</keyword>
<evidence type="ECO:0000259" key="15">
    <source>
        <dbReference type="PROSITE" id="PS51982"/>
    </source>
</evidence>
<feature type="domain" description="CUT" evidence="14">
    <location>
        <begin position="608"/>
        <end position="695"/>
    </location>
</feature>
<dbReference type="PROSITE" id="PS51983">
    <property type="entry name" value="CUTL"/>
    <property type="match status" value="1"/>
</dbReference>
<dbReference type="InterPro" id="IPR009057">
    <property type="entry name" value="Homeodomain-like_sf"/>
</dbReference>
<keyword evidence="12" id="KW-1133">Transmembrane helix</keyword>
<feature type="region of interest" description="Disordered" evidence="11">
    <location>
        <begin position="408"/>
        <end position="492"/>
    </location>
</feature>
<feature type="DNA-binding region" description="Homeobox" evidence="10">
    <location>
        <begin position="771"/>
        <end position="831"/>
    </location>
</feature>
<keyword evidence="8" id="KW-0804">Transcription</keyword>
<feature type="region of interest" description="Disordered" evidence="11">
    <location>
        <begin position="828"/>
        <end position="937"/>
    </location>
</feature>
<dbReference type="InterPro" id="IPR001356">
    <property type="entry name" value="HD"/>
</dbReference>
<dbReference type="PROSITE" id="PS50071">
    <property type="entry name" value="HOMEOBOX_2"/>
    <property type="match status" value="1"/>
</dbReference>
<evidence type="ECO:0000256" key="8">
    <source>
        <dbReference type="ARBA" id="ARBA00023163"/>
    </source>
</evidence>
<feature type="compositionally biased region" description="Low complexity" evidence="11">
    <location>
        <begin position="759"/>
        <end position="769"/>
    </location>
</feature>
<feature type="compositionally biased region" description="Basic and acidic residues" evidence="11">
    <location>
        <begin position="748"/>
        <end position="757"/>
    </location>
</feature>
<organism evidence="17 18">
    <name type="scientific">Salmo salar</name>
    <name type="common">Atlantic salmon</name>
    <dbReference type="NCBI Taxonomy" id="8030"/>
    <lineage>
        <taxon>Eukaryota</taxon>
        <taxon>Metazoa</taxon>
        <taxon>Chordata</taxon>
        <taxon>Craniata</taxon>
        <taxon>Vertebrata</taxon>
        <taxon>Euteleostomi</taxon>
        <taxon>Actinopterygii</taxon>
        <taxon>Neopterygii</taxon>
        <taxon>Teleostei</taxon>
        <taxon>Protacanthopterygii</taxon>
        <taxon>Salmoniformes</taxon>
        <taxon>Salmonidae</taxon>
        <taxon>Salmoninae</taxon>
        <taxon>Salmo</taxon>
    </lineage>
</organism>